<dbReference type="PANTHER" id="PTHR47955">
    <property type="entry name" value="CYTOCHROME P450 FAMILY 71 PROTEIN"/>
    <property type="match status" value="1"/>
</dbReference>
<dbReference type="InterPro" id="IPR001128">
    <property type="entry name" value="Cyt_P450"/>
</dbReference>
<comment type="caution">
    <text evidence="4">The sequence shown here is derived from an EMBL/GenBank/DDBJ whole genome shotgun (WGS) entry which is preliminary data.</text>
</comment>
<dbReference type="PRINTS" id="PR00463">
    <property type="entry name" value="EP450I"/>
</dbReference>
<dbReference type="GO" id="GO:0020037">
    <property type="term" value="F:heme binding"/>
    <property type="evidence" value="ECO:0007669"/>
    <property type="project" value="InterPro"/>
</dbReference>
<keyword evidence="5" id="KW-1185">Reference proteome</keyword>
<dbReference type="GO" id="GO:0005506">
    <property type="term" value="F:iron ion binding"/>
    <property type="evidence" value="ECO:0007669"/>
    <property type="project" value="InterPro"/>
</dbReference>
<name>A0AAN8Z4R3_9MAGN</name>
<protein>
    <submittedName>
        <fullName evidence="4">Cytochrome P450</fullName>
    </submittedName>
</protein>
<comment type="similarity">
    <text evidence="1">Belongs to the cytochrome P450 family.</text>
</comment>
<evidence type="ECO:0000313" key="5">
    <source>
        <dbReference type="Proteomes" id="UP001370490"/>
    </source>
</evidence>
<reference evidence="4 5" key="1">
    <citation type="submission" date="2023-12" db="EMBL/GenBank/DDBJ databases">
        <title>A high-quality genome assembly for Dillenia turbinata (Dilleniales).</title>
        <authorList>
            <person name="Chanderbali A."/>
        </authorList>
    </citation>
    <scope>NUCLEOTIDE SEQUENCE [LARGE SCALE GENOMIC DNA]</scope>
    <source>
        <strain evidence="4">LSX21</strain>
        <tissue evidence="4">Leaf</tissue>
    </source>
</reference>
<dbReference type="InterPro" id="IPR002401">
    <property type="entry name" value="Cyt_P450_E_grp-I"/>
</dbReference>
<evidence type="ECO:0000256" key="1">
    <source>
        <dbReference type="ARBA" id="ARBA00010617"/>
    </source>
</evidence>
<gene>
    <name evidence="4" type="ORF">RJ641_009093</name>
</gene>
<dbReference type="AlphaFoldDB" id="A0AAN8Z4R3"/>
<evidence type="ECO:0000256" key="3">
    <source>
        <dbReference type="ARBA" id="ARBA00023004"/>
    </source>
</evidence>
<dbReference type="PANTHER" id="PTHR47955:SF18">
    <property type="entry name" value="CYTOCHROME P450 71A1-LIKE"/>
    <property type="match status" value="1"/>
</dbReference>
<dbReference type="EMBL" id="JBAMMX010000016">
    <property type="protein sequence ID" value="KAK6924767.1"/>
    <property type="molecule type" value="Genomic_DNA"/>
</dbReference>
<dbReference type="SUPFAM" id="SSF48264">
    <property type="entry name" value="Cytochrome P450"/>
    <property type="match status" value="1"/>
</dbReference>
<dbReference type="Proteomes" id="UP001370490">
    <property type="component" value="Unassembled WGS sequence"/>
</dbReference>
<sequence>MLKMAIKVLLKYMEDFHFSPSFNFFALVLLLFSFFMFSKLTKSNKHKLPPSPPKLPIIGNLHQLGSLPHRSFGALSDKYGRLLLVHMGQSPVLVVSSHEIVREIMKTHDTIFANRHKTGAADVLFYGGNELVFSPHGEHWREVRKVYVSELLSQKRLQLFHLNRKRQVKIMVAKIRRSYDSGQVPVNLGEMLHSILIIILCEFAFGGQYGGDEYGKKFGRLSQSISKLLLAFSFREFFPFIGWMDKFTGFDARLGKTWKEVNAFLDQVIKEHEDTMTSKSEKSEVKDCVDVLLNLRNNGMAGIDLSLDVIKGIILLGQISNLNVLSLLNNA</sequence>
<accession>A0AAN8Z4R3</accession>
<evidence type="ECO:0000313" key="4">
    <source>
        <dbReference type="EMBL" id="KAK6924767.1"/>
    </source>
</evidence>
<dbReference type="Pfam" id="PF00067">
    <property type="entry name" value="p450"/>
    <property type="match status" value="1"/>
</dbReference>
<organism evidence="4 5">
    <name type="scientific">Dillenia turbinata</name>
    <dbReference type="NCBI Taxonomy" id="194707"/>
    <lineage>
        <taxon>Eukaryota</taxon>
        <taxon>Viridiplantae</taxon>
        <taxon>Streptophyta</taxon>
        <taxon>Embryophyta</taxon>
        <taxon>Tracheophyta</taxon>
        <taxon>Spermatophyta</taxon>
        <taxon>Magnoliopsida</taxon>
        <taxon>eudicotyledons</taxon>
        <taxon>Gunneridae</taxon>
        <taxon>Pentapetalae</taxon>
        <taxon>Dilleniales</taxon>
        <taxon>Dilleniaceae</taxon>
        <taxon>Dillenia</taxon>
    </lineage>
</organism>
<evidence type="ECO:0000256" key="2">
    <source>
        <dbReference type="ARBA" id="ARBA00022723"/>
    </source>
</evidence>
<keyword evidence="2" id="KW-0479">Metal-binding</keyword>
<keyword evidence="3" id="KW-0408">Iron</keyword>
<proteinExistence type="inferred from homology"/>
<dbReference type="GO" id="GO:0004497">
    <property type="term" value="F:monooxygenase activity"/>
    <property type="evidence" value="ECO:0007669"/>
    <property type="project" value="InterPro"/>
</dbReference>
<dbReference type="InterPro" id="IPR036396">
    <property type="entry name" value="Cyt_P450_sf"/>
</dbReference>
<dbReference type="Gene3D" id="1.10.630.10">
    <property type="entry name" value="Cytochrome P450"/>
    <property type="match status" value="1"/>
</dbReference>
<dbReference type="GO" id="GO:0016705">
    <property type="term" value="F:oxidoreductase activity, acting on paired donors, with incorporation or reduction of molecular oxygen"/>
    <property type="evidence" value="ECO:0007669"/>
    <property type="project" value="InterPro"/>
</dbReference>